<reference evidence="1" key="1">
    <citation type="submission" date="2020-11" db="EMBL/GenBank/DDBJ databases">
        <title>Sequencing the genomes of 1000 actinobacteria strains.</title>
        <authorList>
            <person name="Klenk H.-P."/>
        </authorList>
    </citation>
    <scope>NUCLEOTIDE SEQUENCE</scope>
    <source>
        <strain evidence="1">DSM 43175</strain>
    </source>
</reference>
<proteinExistence type="predicted"/>
<dbReference type="InterPro" id="IPR006439">
    <property type="entry name" value="HAD-SF_hydro_IA"/>
</dbReference>
<accession>A0A931GIR0</accession>
<keyword evidence="1" id="KW-0378">Hydrolase</keyword>
<organism evidence="1 2">
    <name type="scientific">Actinomadura viridis</name>
    <dbReference type="NCBI Taxonomy" id="58110"/>
    <lineage>
        <taxon>Bacteria</taxon>
        <taxon>Bacillati</taxon>
        <taxon>Actinomycetota</taxon>
        <taxon>Actinomycetes</taxon>
        <taxon>Streptosporangiales</taxon>
        <taxon>Thermomonosporaceae</taxon>
        <taxon>Actinomadura</taxon>
    </lineage>
</organism>
<dbReference type="InterPro" id="IPR036412">
    <property type="entry name" value="HAD-like_sf"/>
</dbReference>
<dbReference type="Gene3D" id="3.40.50.1000">
    <property type="entry name" value="HAD superfamily/HAD-like"/>
    <property type="match status" value="1"/>
</dbReference>
<dbReference type="GO" id="GO:0050308">
    <property type="term" value="F:sugar-phosphatase activity"/>
    <property type="evidence" value="ECO:0007669"/>
    <property type="project" value="UniProtKB-EC"/>
</dbReference>
<keyword evidence="2" id="KW-1185">Reference proteome</keyword>
<dbReference type="EMBL" id="JADOUA010000001">
    <property type="protein sequence ID" value="MBG6088337.1"/>
    <property type="molecule type" value="Genomic_DNA"/>
</dbReference>
<dbReference type="SFLD" id="SFLDG01129">
    <property type="entry name" value="C1.5:_HAD__Beta-PGM__Phosphata"/>
    <property type="match status" value="1"/>
</dbReference>
<dbReference type="PANTHER" id="PTHR43481">
    <property type="entry name" value="FRUCTOSE-1-PHOSPHATE PHOSPHATASE"/>
    <property type="match status" value="1"/>
</dbReference>
<dbReference type="SFLD" id="SFLDG01135">
    <property type="entry name" value="C1.5.6:_HAD__Beta-PGM__Phospha"/>
    <property type="match status" value="1"/>
</dbReference>
<dbReference type="Proteomes" id="UP000614047">
    <property type="component" value="Unassembled WGS sequence"/>
</dbReference>
<dbReference type="EC" id="3.1.3.23" evidence="1"/>
<dbReference type="AlphaFoldDB" id="A0A931GIR0"/>
<dbReference type="RefSeq" id="WP_307828860.1">
    <property type="nucleotide sequence ID" value="NZ_BAABES010000020.1"/>
</dbReference>
<dbReference type="InterPro" id="IPR051806">
    <property type="entry name" value="HAD-like_SPP"/>
</dbReference>
<dbReference type="InterPro" id="IPR023198">
    <property type="entry name" value="PGP-like_dom2"/>
</dbReference>
<dbReference type="NCBIfam" id="TIGR01549">
    <property type="entry name" value="HAD-SF-IA-v1"/>
    <property type="match status" value="1"/>
</dbReference>
<evidence type="ECO:0000313" key="2">
    <source>
        <dbReference type="Proteomes" id="UP000614047"/>
    </source>
</evidence>
<dbReference type="Gene3D" id="1.10.150.240">
    <property type="entry name" value="Putative phosphatase, domain 2"/>
    <property type="match status" value="1"/>
</dbReference>
<gene>
    <name evidence="1" type="ORF">IW256_002450</name>
</gene>
<evidence type="ECO:0000313" key="1">
    <source>
        <dbReference type="EMBL" id="MBG6088337.1"/>
    </source>
</evidence>
<dbReference type="Pfam" id="PF00702">
    <property type="entry name" value="Hydrolase"/>
    <property type="match status" value="1"/>
</dbReference>
<dbReference type="InterPro" id="IPR023214">
    <property type="entry name" value="HAD_sf"/>
</dbReference>
<name>A0A931GIR0_9ACTN</name>
<dbReference type="NCBIfam" id="TIGR01509">
    <property type="entry name" value="HAD-SF-IA-v3"/>
    <property type="match status" value="1"/>
</dbReference>
<comment type="caution">
    <text evidence="1">The sequence shown here is derived from an EMBL/GenBank/DDBJ whole genome shotgun (WGS) entry which is preliminary data.</text>
</comment>
<dbReference type="PANTHER" id="PTHR43481:SF4">
    <property type="entry name" value="GLYCEROL-1-PHOSPHATE PHOSPHOHYDROLASE 1-RELATED"/>
    <property type="match status" value="1"/>
</dbReference>
<dbReference type="SUPFAM" id="SSF56784">
    <property type="entry name" value="HAD-like"/>
    <property type="match status" value="1"/>
</dbReference>
<sequence length="221" mass="22775">MSVLTLPCPAVLFDVDGTLVDSTPLVERAARRWAREYGVDADAYLAVAHGRRTSDAIAGFLPPERVREATERLDALEAAGVDGVSALPGARELLAAMNGLPWAMVTSMDPAQLRARTEAAGVPLPEVVVTASDVREGKPDPAGYLLAARHLGVDPRECVVVEDAPAGVRAGRSAGATVVAVTTSHDAAELAGADLILPGLAPVSAAPGGLRIEVSGLHRTP</sequence>
<dbReference type="SFLD" id="SFLDS00003">
    <property type="entry name" value="Haloacid_Dehalogenase"/>
    <property type="match status" value="1"/>
</dbReference>
<protein>
    <submittedName>
        <fullName evidence="1">Sugar-phosphatase</fullName>
        <ecNumber evidence="1">3.1.3.23</ecNumber>
    </submittedName>
</protein>